<protein>
    <submittedName>
        <fullName evidence="1">Uncharacterized protein</fullName>
    </submittedName>
</protein>
<evidence type="ECO:0000313" key="2">
    <source>
        <dbReference type="Proteomes" id="UP000799779"/>
    </source>
</evidence>
<dbReference type="Proteomes" id="UP000799779">
    <property type="component" value="Unassembled WGS sequence"/>
</dbReference>
<proteinExistence type="predicted"/>
<organism evidence="1 2">
    <name type="scientific">Amniculicola lignicola CBS 123094</name>
    <dbReference type="NCBI Taxonomy" id="1392246"/>
    <lineage>
        <taxon>Eukaryota</taxon>
        <taxon>Fungi</taxon>
        <taxon>Dikarya</taxon>
        <taxon>Ascomycota</taxon>
        <taxon>Pezizomycotina</taxon>
        <taxon>Dothideomycetes</taxon>
        <taxon>Pleosporomycetidae</taxon>
        <taxon>Pleosporales</taxon>
        <taxon>Amniculicolaceae</taxon>
        <taxon>Amniculicola</taxon>
    </lineage>
</organism>
<accession>A0A6A5W400</accession>
<dbReference type="EMBL" id="ML977633">
    <property type="protein sequence ID" value="KAF1995808.1"/>
    <property type="molecule type" value="Genomic_DNA"/>
</dbReference>
<name>A0A6A5W400_9PLEO</name>
<dbReference type="AlphaFoldDB" id="A0A6A5W400"/>
<gene>
    <name evidence="1" type="ORF">P154DRAFT_333237</name>
</gene>
<keyword evidence="2" id="KW-1185">Reference proteome</keyword>
<evidence type="ECO:0000313" key="1">
    <source>
        <dbReference type="EMBL" id="KAF1995808.1"/>
    </source>
</evidence>
<reference evidence="1" key="1">
    <citation type="journal article" date="2020" name="Stud. Mycol.">
        <title>101 Dothideomycetes genomes: a test case for predicting lifestyles and emergence of pathogens.</title>
        <authorList>
            <person name="Haridas S."/>
            <person name="Albert R."/>
            <person name="Binder M."/>
            <person name="Bloem J."/>
            <person name="Labutti K."/>
            <person name="Salamov A."/>
            <person name="Andreopoulos B."/>
            <person name="Baker S."/>
            <person name="Barry K."/>
            <person name="Bills G."/>
            <person name="Bluhm B."/>
            <person name="Cannon C."/>
            <person name="Castanera R."/>
            <person name="Culley D."/>
            <person name="Daum C."/>
            <person name="Ezra D."/>
            <person name="Gonzalez J."/>
            <person name="Henrissat B."/>
            <person name="Kuo A."/>
            <person name="Liang C."/>
            <person name="Lipzen A."/>
            <person name="Lutzoni F."/>
            <person name="Magnuson J."/>
            <person name="Mondo S."/>
            <person name="Nolan M."/>
            <person name="Ohm R."/>
            <person name="Pangilinan J."/>
            <person name="Park H.-J."/>
            <person name="Ramirez L."/>
            <person name="Alfaro M."/>
            <person name="Sun H."/>
            <person name="Tritt A."/>
            <person name="Yoshinaga Y."/>
            <person name="Zwiers L.-H."/>
            <person name="Turgeon B."/>
            <person name="Goodwin S."/>
            <person name="Spatafora J."/>
            <person name="Crous P."/>
            <person name="Grigoriev I."/>
        </authorList>
    </citation>
    <scope>NUCLEOTIDE SEQUENCE</scope>
    <source>
        <strain evidence="1">CBS 123094</strain>
    </source>
</reference>
<sequence length="179" mass="19944">MFDKRLTWPRGVLCHFCVRARKLGVQVLAASCQREHHQRVRWSPRGRILASSPHYPGGSTAEYDALQAAPPQLTILTRLRFIATPSTTLRCRFNLHPAFRQGLLPSGSLAPSERNIHGVSSVEQIADVDRDPALAHVMCLGTMVIVKGSWGSQLPSLKAVQRTLSLRLVRAKERRVHVS</sequence>